<accession>A0A1I6KA77</accession>
<dbReference type="PANTHER" id="PTHR39434:SF1">
    <property type="entry name" value="VOC DOMAIN-CONTAINING PROTEIN"/>
    <property type="match status" value="1"/>
</dbReference>
<dbReference type="Proteomes" id="UP000198824">
    <property type="component" value="Unassembled WGS sequence"/>
</dbReference>
<organism evidence="2 3">
    <name type="scientific">Sphingomonas jatrophae</name>
    <dbReference type="NCBI Taxonomy" id="1166337"/>
    <lineage>
        <taxon>Bacteria</taxon>
        <taxon>Pseudomonadati</taxon>
        <taxon>Pseudomonadota</taxon>
        <taxon>Alphaproteobacteria</taxon>
        <taxon>Sphingomonadales</taxon>
        <taxon>Sphingomonadaceae</taxon>
        <taxon>Sphingomonas</taxon>
    </lineage>
</organism>
<evidence type="ECO:0000259" key="1">
    <source>
        <dbReference type="PROSITE" id="PS51819"/>
    </source>
</evidence>
<sequence length="140" mass="15561">MTPFHLAFRVDDIESTRTFYAELLGCTTGREAPNWIDFDFFGHQISAHIGPRPETELTTLVAGKTVPLAHFGAVLGWDEWHALADRLRERTADFVLAPQHRFVGAPGEQATFFVRDPSGNALEFKAFRHAGAMFETGDAA</sequence>
<evidence type="ECO:0000313" key="2">
    <source>
        <dbReference type="EMBL" id="SFR88163.1"/>
    </source>
</evidence>
<dbReference type="Pfam" id="PF00903">
    <property type="entry name" value="Glyoxalase"/>
    <property type="match status" value="1"/>
</dbReference>
<feature type="domain" description="VOC" evidence="1">
    <location>
        <begin position="2"/>
        <end position="127"/>
    </location>
</feature>
<reference evidence="2 3" key="1">
    <citation type="submission" date="2016-10" db="EMBL/GenBank/DDBJ databases">
        <authorList>
            <person name="de Groot N.N."/>
        </authorList>
    </citation>
    <scope>NUCLEOTIDE SEQUENCE [LARGE SCALE GENOMIC DNA]</scope>
    <source>
        <strain evidence="2 3">S5-249</strain>
    </source>
</reference>
<dbReference type="PANTHER" id="PTHR39434">
    <property type="match status" value="1"/>
</dbReference>
<name>A0A1I6KA77_9SPHN</name>
<dbReference type="EMBL" id="FOZG01000001">
    <property type="protein sequence ID" value="SFR88163.1"/>
    <property type="molecule type" value="Genomic_DNA"/>
</dbReference>
<gene>
    <name evidence="2" type="ORF">SAMN05192580_1502</name>
</gene>
<dbReference type="AlphaFoldDB" id="A0A1I6KA77"/>
<dbReference type="InterPro" id="IPR037523">
    <property type="entry name" value="VOC_core"/>
</dbReference>
<dbReference type="PROSITE" id="PS51819">
    <property type="entry name" value="VOC"/>
    <property type="match status" value="1"/>
</dbReference>
<dbReference type="OrthoDB" id="793940at2"/>
<evidence type="ECO:0000313" key="3">
    <source>
        <dbReference type="Proteomes" id="UP000198824"/>
    </source>
</evidence>
<dbReference type="InterPro" id="IPR029068">
    <property type="entry name" value="Glyas_Bleomycin-R_OHBP_Dase"/>
</dbReference>
<dbReference type="InterPro" id="IPR004360">
    <property type="entry name" value="Glyas_Fos-R_dOase_dom"/>
</dbReference>
<proteinExistence type="predicted"/>
<keyword evidence="3" id="KW-1185">Reference proteome</keyword>
<dbReference type="SUPFAM" id="SSF54593">
    <property type="entry name" value="Glyoxalase/Bleomycin resistance protein/Dihydroxybiphenyl dioxygenase"/>
    <property type="match status" value="1"/>
</dbReference>
<dbReference type="STRING" id="1166337.SAMN05192580_1502"/>
<protein>
    <recommendedName>
        <fullName evidence="1">VOC domain-containing protein</fullName>
    </recommendedName>
</protein>
<dbReference type="RefSeq" id="WP_093312892.1">
    <property type="nucleotide sequence ID" value="NZ_FOZG01000001.1"/>
</dbReference>
<dbReference type="Gene3D" id="3.10.180.10">
    <property type="entry name" value="2,3-Dihydroxybiphenyl 1,2-Dioxygenase, domain 1"/>
    <property type="match status" value="1"/>
</dbReference>